<dbReference type="AlphaFoldDB" id="A0A4R6F9Z7"/>
<organism evidence="2 3">
    <name type="scientific">Stakelama pacifica</name>
    <dbReference type="NCBI Taxonomy" id="517720"/>
    <lineage>
        <taxon>Bacteria</taxon>
        <taxon>Pseudomonadati</taxon>
        <taxon>Pseudomonadota</taxon>
        <taxon>Alphaproteobacteria</taxon>
        <taxon>Sphingomonadales</taxon>
        <taxon>Sphingomonadaceae</taxon>
        <taxon>Stakelama</taxon>
    </lineage>
</organism>
<evidence type="ECO:0000313" key="3">
    <source>
        <dbReference type="Proteomes" id="UP000295493"/>
    </source>
</evidence>
<dbReference type="InterPro" id="IPR046736">
    <property type="entry name" value="DUF6628"/>
</dbReference>
<reference evidence="2 3" key="1">
    <citation type="submission" date="2019-03" db="EMBL/GenBank/DDBJ databases">
        <title>Genomic Encyclopedia of Type Strains, Phase IV (KMG-IV): sequencing the most valuable type-strain genomes for metagenomic binning, comparative biology and taxonomic classification.</title>
        <authorList>
            <person name="Goeker M."/>
        </authorList>
    </citation>
    <scope>NUCLEOTIDE SEQUENCE [LARGE SCALE GENOMIC DNA]</scope>
    <source>
        <strain evidence="2 3">DSM 25059</strain>
    </source>
</reference>
<dbReference type="Proteomes" id="UP000295493">
    <property type="component" value="Unassembled WGS sequence"/>
</dbReference>
<accession>A0A4R6F9Z7</accession>
<evidence type="ECO:0000256" key="1">
    <source>
        <dbReference type="SAM" id="MobiDB-lite"/>
    </source>
</evidence>
<sequence>MTTQPSPSPASRAMQPLPHHQPAHSPARVLLFVIRRMGAHGLHDAMAAQALFTTFGPNFRRPLTLIRTLMAEVSSVSVDAIRIAPACCCRMTADEGALVECIVHSIRRPGRAALIATDLLGRREPGSVLIAAAAVAGAFEDLGAPLCRG</sequence>
<dbReference type="Pfam" id="PF20333">
    <property type="entry name" value="DUF6628"/>
    <property type="match status" value="1"/>
</dbReference>
<proteinExistence type="predicted"/>
<protein>
    <submittedName>
        <fullName evidence="2">Uncharacterized protein</fullName>
    </submittedName>
</protein>
<comment type="caution">
    <text evidence="2">The sequence shown here is derived from an EMBL/GenBank/DDBJ whole genome shotgun (WGS) entry which is preliminary data.</text>
</comment>
<evidence type="ECO:0000313" key="2">
    <source>
        <dbReference type="EMBL" id="TDN77906.1"/>
    </source>
</evidence>
<dbReference type="EMBL" id="SNWD01000022">
    <property type="protein sequence ID" value="TDN77906.1"/>
    <property type="molecule type" value="Genomic_DNA"/>
</dbReference>
<feature type="region of interest" description="Disordered" evidence="1">
    <location>
        <begin position="1"/>
        <end position="22"/>
    </location>
</feature>
<gene>
    <name evidence="2" type="ORF">EV664_12214</name>
</gene>
<dbReference type="RefSeq" id="WP_229668386.1">
    <property type="nucleotide sequence ID" value="NZ_BMLU01000023.1"/>
</dbReference>
<keyword evidence="3" id="KW-1185">Reference proteome</keyword>
<name>A0A4R6F9Z7_9SPHN</name>